<sequence>MKSMLYAFLSFFLFSSCASFSDKMVKNNKENLSENDLSRLEGTYELFPDLQYNEKGSAELINSQDFRVRRDLNYFVSFKETKQDGFGVYLVDIKLISGNKLKFTTKKDNIEIESFEVRGKLKNGLFYLDNRYLKRNGIPYLAGGYTNYKTRIGLAKDNGLLVNYAYDNSGAILFLFWAGSDYNLGYHYKRIE</sequence>
<feature type="signal peptide" evidence="1">
    <location>
        <begin position="1"/>
        <end position="20"/>
    </location>
</feature>
<dbReference type="EMBL" id="FOMH01000001">
    <property type="protein sequence ID" value="SFC62784.1"/>
    <property type="molecule type" value="Genomic_DNA"/>
</dbReference>
<keyword evidence="1" id="KW-0732">Signal</keyword>
<keyword evidence="3" id="KW-1185">Reference proteome</keyword>
<dbReference type="OrthoDB" id="756944at2"/>
<evidence type="ECO:0008006" key="4">
    <source>
        <dbReference type="Google" id="ProtNLM"/>
    </source>
</evidence>
<dbReference type="Proteomes" id="UP000199672">
    <property type="component" value="Unassembled WGS sequence"/>
</dbReference>
<proteinExistence type="predicted"/>
<evidence type="ECO:0000313" key="3">
    <source>
        <dbReference type="Proteomes" id="UP000199672"/>
    </source>
</evidence>
<dbReference type="AlphaFoldDB" id="A0A1I1KPF0"/>
<evidence type="ECO:0000313" key="2">
    <source>
        <dbReference type="EMBL" id="SFC62784.1"/>
    </source>
</evidence>
<accession>A0A1I1KPF0</accession>
<reference evidence="3" key="1">
    <citation type="submission" date="2016-10" db="EMBL/GenBank/DDBJ databases">
        <authorList>
            <person name="Varghese N."/>
            <person name="Submissions S."/>
        </authorList>
    </citation>
    <scope>NUCLEOTIDE SEQUENCE [LARGE SCALE GENOMIC DNA]</scope>
    <source>
        <strain evidence="3">CGMCC 1.10370</strain>
    </source>
</reference>
<organism evidence="2 3">
    <name type="scientific">Flavobacterium phragmitis</name>
    <dbReference type="NCBI Taxonomy" id="739143"/>
    <lineage>
        <taxon>Bacteria</taxon>
        <taxon>Pseudomonadati</taxon>
        <taxon>Bacteroidota</taxon>
        <taxon>Flavobacteriia</taxon>
        <taxon>Flavobacteriales</taxon>
        <taxon>Flavobacteriaceae</taxon>
        <taxon>Flavobacterium</taxon>
    </lineage>
</organism>
<dbReference type="PROSITE" id="PS51257">
    <property type="entry name" value="PROKAR_LIPOPROTEIN"/>
    <property type="match status" value="1"/>
</dbReference>
<dbReference type="RefSeq" id="WP_143102023.1">
    <property type="nucleotide sequence ID" value="NZ_FOMH01000001.1"/>
</dbReference>
<name>A0A1I1KPF0_9FLAO</name>
<gene>
    <name evidence="2" type="ORF">SAMN05216297_101499</name>
</gene>
<feature type="chain" id="PRO_5011509540" description="Lipoprotein" evidence="1">
    <location>
        <begin position="21"/>
        <end position="192"/>
    </location>
</feature>
<evidence type="ECO:0000256" key="1">
    <source>
        <dbReference type="SAM" id="SignalP"/>
    </source>
</evidence>
<protein>
    <recommendedName>
        <fullName evidence="4">Lipoprotein</fullName>
    </recommendedName>
</protein>
<dbReference type="STRING" id="739143.SAMN05216297_101499"/>